<evidence type="ECO:0000256" key="1">
    <source>
        <dbReference type="ARBA" id="ARBA00006484"/>
    </source>
</evidence>
<accession>A0ABW3UQN3</accession>
<dbReference type="InterPro" id="IPR036291">
    <property type="entry name" value="NAD(P)-bd_dom_sf"/>
</dbReference>
<dbReference type="InterPro" id="IPR020904">
    <property type="entry name" value="Sc_DH/Rdtase_CS"/>
</dbReference>
<dbReference type="PRINTS" id="PR00081">
    <property type="entry name" value="GDHRDH"/>
</dbReference>
<dbReference type="NCBIfam" id="NF005559">
    <property type="entry name" value="PRK07231.1"/>
    <property type="match status" value="1"/>
</dbReference>
<dbReference type="PANTHER" id="PTHR42879">
    <property type="entry name" value="3-OXOACYL-(ACYL-CARRIER-PROTEIN) REDUCTASE"/>
    <property type="match status" value="1"/>
</dbReference>
<dbReference type="EC" id="1.1.1.-" evidence="2"/>
<organism evidence="2 3">
    <name type="scientific">Paenibacillus vulneris</name>
    <dbReference type="NCBI Taxonomy" id="1133364"/>
    <lineage>
        <taxon>Bacteria</taxon>
        <taxon>Bacillati</taxon>
        <taxon>Bacillota</taxon>
        <taxon>Bacilli</taxon>
        <taxon>Bacillales</taxon>
        <taxon>Paenibacillaceae</taxon>
        <taxon>Paenibacillus</taxon>
    </lineage>
</organism>
<evidence type="ECO:0000313" key="2">
    <source>
        <dbReference type="EMBL" id="MFD1223233.1"/>
    </source>
</evidence>
<comment type="similarity">
    <text evidence="1">Belongs to the short-chain dehydrogenases/reductases (SDR) family.</text>
</comment>
<evidence type="ECO:0000313" key="3">
    <source>
        <dbReference type="Proteomes" id="UP001597180"/>
    </source>
</evidence>
<reference evidence="3" key="1">
    <citation type="journal article" date="2019" name="Int. J. Syst. Evol. Microbiol.">
        <title>The Global Catalogue of Microorganisms (GCM) 10K type strain sequencing project: providing services to taxonomists for standard genome sequencing and annotation.</title>
        <authorList>
            <consortium name="The Broad Institute Genomics Platform"/>
            <consortium name="The Broad Institute Genome Sequencing Center for Infectious Disease"/>
            <person name="Wu L."/>
            <person name="Ma J."/>
        </authorList>
    </citation>
    <scope>NUCLEOTIDE SEQUENCE [LARGE SCALE GENOMIC DNA]</scope>
    <source>
        <strain evidence="3">CCUG 53270</strain>
    </source>
</reference>
<comment type="caution">
    <text evidence="2">The sequence shown here is derived from an EMBL/GenBank/DDBJ whole genome shotgun (WGS) entry which is preliminary data.</text>
</comment>
<protein>
    <submittedName>
        <fullName evidence="2">SDR family NAD(P)-dependent oxidoreductase</fullName>
        <ecNumber evidence="2">1.1.1.-</ecNumber>
    </submittedName>
</protein>
<dbReference type="SUPFAM" id="SSF51735">
    <property type="entry name" value="NAD(P)-binding Rossmann-fold domains"/>
    <property type="match status" value="1"/>
</dbReference>
<dbReference type="PROSITE" id="PS00061">
    <property type="entry name" value="ADH_SHORT"/>
    <property type="match status" value="1"/>
</dbReference>
<sequence length="255" mass="26901">MNTSLKGKIALVTGSNTGIGRAVAILLASHGAKVGITYLNHKDQGEETVARIREAGGQAELFRADVTDIRQIDDLVGAVEAAFGDTVDILVNNAGHLVERRSNYEMSEELYDQIMDVNFKSTVFMCKRVLPGMKDKRAGRIVNMSSIAAHNGGGAGASIYAASKAAVSSYSKGLAKEVAGDGITVNVVSPGFIGQTAFHATFTTDEARKATVNGIPLKREGTPEDVAGAVLYLVSDLAAYLTGETIEINGGMFMR</sequence>
<dbReference type="RefSeq" id="WP_345590190.1">
    <property type="nucleotide sequence ID" value="NZ_BAABJG010000022.1"/>
</dbReference>
<dbReference type="GO" id="GO:0016491">
    <property type="term" value="F:oxidoreductase activity"/>
    <property type="evidence" value="ECO:0007669"/>
    <property type="project" value="UniProtKB-KW"/>
</dbReference>
<dbReference type="PANTHER" id="PTHR42879:SF2">
    <property type="entry name" value="3-OXOACYL-[ACYL-CARRIER-PROTEIN] REDUCTASE FABG"/>
    <property type="match status" value="1"/>
</dbReference>
<keyword evidence="3" id="KW-1185">Reference proteome</keyword>
<dbReference type="Pfam" id="PF13561">
    <property type="entry name" value="adh_short_C2"/>
    <property type="match status" value="1"/>
</dbReference>
<dbReference type="InterPro" id="IPR050259">
    <property type="entry name" value="SDR"/>
</dbReference>
<keyword evidence="2" id="KW-0560">Oxidoreductase</keyword>
<dbReference type="Gene3D" id="3.40.50.720">
    <property type="entry name" value="NAD(P)-binding Rossmann-like Domain"/>
    <property type="match status" value="1"/>
</dbReference>
<dbReference type="EMBL" id="JBHTLU010000034">
    <property type="protein sequence ID" value="MFD1223233.1"/>
    <property type="molecule type" value="Genomic_DNA"/>
</dbReference>
<gene>
    <name evidence="2" type="ORF">ACFQ4B_24225</name>
</gene>
<dbReference type="Proteomes" id="UP001597180">
    <property type="component" value="Unassembled WGS sequence"/>
</dbReference>
<name>A0ABW3UQN3_9BACL</name>
<proteinExistence type="inferred from homology"/>
<dbReference type="InterPro" id="IPR002347">
    <property type="entry name" value="SDR_fam"/>
</dbReference>
<dbReference type="PRINTS" id="PR00080">
    <property type="entry name" value="SDRFAMILY"/>
</dbReference>